<evidence type="ECO:0000259" key="4">
    <source>
        <dbReference type="Pfam" id="PF16332"/>
    </source>
</evidence>
<evidence type="ECO:0000259" key="3">
    <source>
        <dbReference type="Pfam" id="PF07940"/>
    </source>
</evidence>
<dbReference type="Pfam" id="PF07940">
    <property type="entry name" value="Hepar_II_III_C"/>
    <property type="match status" value="1"/>
</dbReference>
<dbReference type="GO" id="GO:0016829">
    <property type="term" value="F:lyase activity"/>
    <property type="evidence" value="ECO:0007669"/>
    <property type="project" value="InterPro"/>
</dbReference>
<sequence>MNKLVLFLLVGLTLTINRAEAQNRVPYKLFNDFETGELYGWETYPYAQDIAFDALYYARKTPTYKNSKYALARPFKAHDTNELYQGFTKRLNLYTSADTRIKAAIYFQSDRNPESLELSLGTFDGKRYMHTITKPLANTWLELDLPISVFNLNGQALTPNEHIQVITIKGSYPIVNYLFTYTILMDDFQINGERDRSFTASEPVSTNFEMFETTILNKHFFYGDNINLRVAPEGNIALKQVKGTLVDSKGIIVKDNVSLKQNGSEWETGPVYKLNSKDVRGQWEFRVKAQDENGGDLSQSFRFLVPGNKISEHPRLFFSADELKTRLANEKSPVAKRILDHALEEKNFMKVNVDAIKEGVDRTAENLVGGPYARNSVGYNAYAEWNNPNGALGKVIEEGSFHYAFTGDKAAGEQAKKALLKLASFTKWNSDWMLERKFWTYYPVGYTIKPVAYGYDMLYDLLTEQERALVRNAIMEKGIKLFQRDMVEMNRMPSNQTNHIAVLVAGFGMAATAIYGDDPSNPYLEPYLSGIITKAKTFIDRTYYEDGSYGEPKSGYMNMATKDIVEMLAAIERNFGVDYTTTTNLPNYYKYPLQASASNGLLQDFGDGGGPQGIGVAFGPQVHAQWLVNRTKNPFLYHYVKPYWESGKGGFLGYLWYRDDITPSKREILPTSKVFSAQGMVMRSGWDEPATIITSRVGPNSNHYHYDQGSFQIITNGEALLTDPGVGYLGYYANLDYLGYNVNSIAHNVLLVDHDPESQAPAHYDNGIKALTDWPRMTHTFIGKNADALESDLATVYKDKLEKYTRTLLYTKTGPIFLFDQIKSKSSKGHVYDWLFHAPANDGNLSSITYKDRRMQIQRPNARLTMDVISPDIANSRIRDRFSNKTYSESFLSLETRQDLVSTNFFAVLLPEAKPSTGVYVSPATTRIDAPGWIGAKIVHGNGSDLGFFKTDHTGTTTAGDFTTDASRFTASFDKAGKFVKAYFEGSSFAGQSISVKALKPLTGTIAIDENNTEIEVETDDSNSLTVFASQKPGRVQLNGKATSAWSYNQESKSITVKVPAGKTQLWIGTAK</sequence>
<evidence type="ECO:0000313" key="5">
    <source>
        <dbReference type="EMBL" id="SKB31980.1"/>
    </source>
</evidence>
<dbReference type="Proteomes" id="UP000189981">
    <property type="component" value="Unassembled WGS sequence"/>
</dbReference>
<dbReference type="EMBL" id="FUYR01000001">
    <property type="protein sequence ID" value="SKB31980.1"/>
    <property type="molecule type" value="Genomic_DNA"/>
</dbReference>
<proteinExistence type="predicted"/>
<dbReference type="Gene3D" id="2.70.98.70">
    <property type="match status" value="1"/>
</dbReference>
<feature type="signal peptide" evidence="2">
    <location>
        <begin position="1"/>
        <end position="21"/>
    </location>
</feature>
<dbReference type="RefSeq" id="WP_079701078.1">
    <property type="nucleotide sequence ID" value="NZ_FUYR01000001.1"/>
</dbReference>
<dbReference type="AlphaFoldDB" id="A0A1T5AAN8"/>
<dbReference type="OrthoDB" id="175534at2"/>
<dbReference type="InterPro" id="IPR012480">
    <property type="entry name" value="Hepar_II_III_C"/>
</dbReference>
<dbReference type="InterPro" id="IPR032518">
    <property type="entry name" value="HepII_N"/>
</dbReference>
<dbReference type="SUPFAM" id="SSF48230">
    <property type="entry name" value="Chondroitin AC/alginate lyase"/>
    <property type="match status" value="1"/>
</dbReference>
<accession>A0A1T5AAN8</accession>
<dbReference type="GO" id="GO:0030313">
    <property type="term" value="C:cell envelope"/>
    <property type="evidence" value="ECO:0007669"/>
    <property type="project" value="UniProtKB-SubCell"/>
</dbReference>
<gene>
    <name evidence="5" type="ORF">SAMN05661099_0513</name>
</gene>
<keyword evidence="6" id="KW-1185">Reference proteome</keyword>
<evidence type="ECO:0000313" key="6">
    <source>
        <dbReference type="Proteomes" id="UP000189981"/>
    </source>
</evidence>
<feature type="domain" description="Heparinase II/III-like C-terminal" evidence="3">
    <location>
        <begin position="697"/>
        <end position="862"/>
    </location>
</feature>
<keyword evidence="2" id="KW-0732">Signal</keyword>
<feature type="domain" description="Heparinase II N-terminal" evidence="4">
    <location>
        <begin position="283"/>
        <end position="643"/>
    </location>
</feature>
<dbReference type="Gene3D" id="1.50.10.100">
    <property type="entry name" value="Chondroitin AC/alginate lyase"/>
    <property type="match status" value="1"/>
</dbReference>
<dbReference type="STRING" id="572036.SAMN05661099_0513"/>
<evidence type="ECO:0000256" key="2">
    <source>
        <dbReference type="SAM" id="SignalP"/>
    </source>
</evidence>
<feature type="chain" id="PRO_5013227827" evidence="2">
    <location>
        <begin position="22"/>
        <end position="1072"/>
    </location>
</feature>
<dbReference type="PANTHER" id="PTHR38045:SF1">
    <property type="entry name" value="HEPARINASE II_III-LIKE PROTEIN"/>
    <property type="match status" value="1"/>
</dbReference>
<dbReference type="InterPro" id="IPR008929">
    <property type="entry name" value="Chondroitin_lyas"/>
</dbReference>
<reference evidence="6" key="1">
    <citation type="submission" date="2017-02" db="EMBL/GenBank/DDBJ databases">
        <authorList>
            <person name="Varghese N."/>
            <person name="Submissions S."/>
        </authorList>
    </citation>
    <scope>NUCLEOTIDE SEQUENCE [LARGE SCALE GENOMIC DNA]</scope>
    <source>
        <strain evidence="6">DSM 22385</strain>
    </source>
</reference>
<protein>
    <submittedName>
        <fullName evidence="5">Heparinase II/III-like protein</fullName>
    </submittedName>
</protein>
<name>A0A1T5AAN8_9SPHI</name>
<dbReference type="PANTHER" id="PTHR38045">
    <property type="entry name" value="CHROMOSOME 1, WHOLE GENOME SHOTGUN SEQUENCE"/>
    <property type="match status" value="1"/>
</dbReference>
<dbReference type="Pfam" id="PF16332">
    <property type="entry name" value="DUF4962"/>
    <property type="match status" value="1"/>
</dbReference>
<evidence type="ECO:0000256" key="1">
    <source>
        <dbReference type="ARBA" id="ARBA00004196"/>
    </source>
</evidence>
<organism evidence="5 6">
    <name type="scientific">Daejeonella lutea</name>
    <dbReference type="NCBI Taxonomy" id="572036"/>
    <lineage>
        <taxon>Bacteria</taxon>
        <taxon>Pseudomonadati</taxon>
        <taxon>Bacteroidota</taxon>
        <taxon>Sphingobacteriia</taxon>
        <taxon>Sphingobacteriales</taxon>
        <taxon>Sphingobacteriaceae</taxon>
        <taxon>Daejeonella</taxon>
    </lineage>
</organism>
<comment type="subcellular location">
    <subcellularLocation>
        <location evidence="1">Cell envelope</location>
    </subcellularLocation>
</comment>